<name>A0A0A9DF36_ARUDO</name>
<reference evidence="2" key="1">
    <citation type="submission" date="2014-09" db="EMBL/GenBank/DDBJ databases">
        <authorList>
            <person name="Magalhaes I.L.F."/>
            <person name="Oliveira U."/>
            <person name="Santos F.R."/>
            <person name="Vidigal T.H.D.A."/>
            <person name="Brescovit A.D."/>
            <person name="Santos A.J."/>
        </authorList>
    </citation>
    <scope>NUCLEOTIDE SEQUENCE</scope>
    <source>
        <tissue evidence="2">Shoot tissue taken approximately 20 cm above the soil surface</tissue>
    </source>
</reference>
<accession>A0A0A9DF36</accession>
<evidence type="ECO:0000256" key="1">
    <source>
        <dbReference type="SAM" id="MobiDB-lite"/>
    </source>
</evidence>
<protein>
    <submittedName>
        <fullName evidence="2">Uncharacterized protein</fullName>
    </submittedName>
</protein>
<feature type="compositionally biased region" description="Basic residues" evidence="1">
    <location>
        <begin position="19"/>
        <end position="29"/>
    </location>
</feature>
<dbReference type="AlphaFoldDB" id="A0A0A9DF36"/>
<sequence length="104" mass="11495">MNETLAQRNYTNGPIQRQGGRRVGNRGRIQRVEPRGAYHGVMPGGRVPGVVGDGAPAEEVPRHELRRPAAVRSPRHEPHRLGRHLLAQHAEQGRPCLSTAYARS</sequence>
<feature type="compositionally biased region" description="Polar residues" evidence="1">
    <location>
        <begin position="1"/>
        <end position="14"/>
    </location>
</feature>
<organism evidence="2">
    <name type="scientific">Arundo donax</name>
    <name type="common">Giant reed</name>
    <name type="synonym">Donax arundinaceus</name>
    <dbReference type="NCBI Taxonomy" id="35708"/>
    <lineage>
        <taxon>Eukaryota</taxon>
        <taxon>Viridiplantae</taxon>
        <taxon>Streptophyta</taxon>
        <taxon>Embryophyta</taxon>
        <taxon>Tracheophyta</taxon>
        <taxon>Spermatophyta</taxon>
        <taxon>Magnoliopsida</taxon>
        <taxon>Liliopsida</taxon>
        <taxon>Poales</taxon>
        <taxon>Poaceae</taxon>
        <taxon>PACMAD clade</taxon>
        <taxon>Arundinoideae</taxon>
        <taxon>Arundineae</taxon>
        <taxon>Arundo</taxon>
    </lineage>
</organism>
<evidence type="ECO:0000313" key="2">
    <source>
        <dbReference type="EMBL" id="JAD82372.1"/>
    </source>
</evidence>
<dbReference type="EMBL" id="GBRH01215523">
    <property type="protein sequence ID" value="JAD82372.1"/>
    <property type="molecule type" value="Transcribed_RNA"/>
</dbReference>
<reference evidence="2" key="2">
    <citation type="journal article" date="2015" name="Data Brief">
        <title>Shoot transcriptome of the giant reed, Arundo donax.</title>
        <authorList>
            <person name="Barrero R.A."/>
            <person name="Guerrero F.D."/>
            <person name="Moolhuijzen P."/>
            <person name="Goolsby J.A."/>
            <person name="Tidwell J."/>
            <person name="Bellgard S.E."/>
            <person name="Bellgard M.I."/>
        </authorList>
    </citation>
    <scope>NUCLEOTIDE SEQUENCE</scope>
    <source>
        <tissue evidence="2">Shoot tissue taken approximately 20 cm above the soil surface</tissue>
    </source>
</reference>
<feature type="region of interest" description="Disordered" evidence="1">
    <location>
        <begin position="1"/>
        <end position="78"/>
    </location>
</feature>
<proteinExistence type="predicted"/>